<protein>
    <recommendedName>
        <fullName evidence="3">Phasin domain-containing protein</fullName>
    </recommendedName>
</protein>
<evidence type="ECO:0008006" key="3">
    <source>
        <dbReference type="Google" id="ProtNLM"/>
    </source>
</evidence>
<gene>
    <name evidence="1" type="ORF">HNO53_09610</name>
</gene>
<accession>A0ABX7WFG1</accession>
<evidence type="ECO:0000313" key="2">
    <source>
        <dbReference type="Proteomes" id="UP000671845"/>
    </source>
</evidence>
<keyword evidence="2" id="KW-1185">Reference proteome</keyword>
<reference evidence="1 2" key="1">
    <citation type="journal article" date="2021" name="Front. Microbiol.">
        <title>Aerobic Denitrification and Heterotrophic Sulfur Oxidation in the Genus Halomonas Revealed by Six Novel Species Characterizations and Genome-Based Analysis.</title>
        <authorList>
            <person name="Wang L."/>
            <person name="Shao Z."/>
        </authorList>
    </citation>
    <scope>NUCLEOTIDE SEQUENCE [LARGE SCALE GENOMIC DNA]</scope>
    <source>
        <strain evidence="1 2">MCCC 1A13718</strain>
    </source>
</reference>
<name>A0ABX7WFG1_9GAMM</name>
<organism evidence="1 2">
    <name type="scientific">Halomonas sulfidivorans</name>
    <dbReference type="NCBI Taxonomy" id="2733488"/>
    <lineage>
        <taxon>Bacteria</taxon>
        <taxon>Pseudomonadati</taxon>
        <taxon>Pseudomonadota</taxon>
        <taxon>Gammaproteobacteria</taxon>
        <taxon>Oceanospirillales</taxon>
        <taxon>Halomonadaceae</taxon>
        <taxon>Halomonas</taxon>
    </lineage>
</organism>
<proteinExistence type="predicted"/>
<sequence>MASPSANRPFSFTPALDASQPMIEWWSQQCVQGLAPMTRFQLACMECTCEMLQQEARFFSALSAAGEQLSHCYETHGADPEKMKECYEEIAREVADQQMQRLKQVASLPQEFRRRIWEEI</sequence>
<dbReference type="EMBL" id="CP053383">
    <property type="protein sequence ID" value="QTP58939.1"/>
    <property type="molecule type" value="Genomic_DNA"/>
</dbReference>
<dbReference type="Proteomes" id="UP000671845">
    <property type="component" value="Chromosome"/>
</dbReference>
<dbReference type="RefSeq" id="WP_209478139.1">
    <property type="nucleotide sequence ID" value="NZ_CP053383.1"/>
</dbReference>
<evidence type="ECO:0000313" key="1">
    <source>
        <dbReference type="EMBL" id="QTP58939.1"/>
    </source>
</evidence>